<keyword evidence="3" id="KW-1185">Reference proteome</keyword>
<evidence type="ECO:0000313" key="3">
    <source>
        <dbReference type="Proteomes" id="UP000199598"/>
    </source>
</evidence>
<keyword evidence="1" id="KW-0732">Signal</keyword>
<proteinExistence type="predicted"/>
<organism evidence="2 3">
    <name type="scientific">Pseudovibrio ascidiaceicola</name>
    <dbReference type="NCBI Taxonomy" id="285279"/>
    <lineage>
        <taxon>Bacteria</taxon>
        <taxon>Pseudomonadati</taxon>
        <taxon>Pseudomonadota</taxon>
        <taxon>Alphaproteobacteria</taxon>
        <taxon>Hyphomicrobiales</taxon>
        <taxon>Stappiaceae</taxon>
        <taxon>Pseudovibrio</taxon>
    </lineage>
</organism>
<evidence type="ECO:0000313" key="2">
    <source>
        <dbReference type="EMBL" id="SFK01228.1"/>
    </source>
</evidence>
<evidence type="ECO:0000256" key="1">
    <source>
        <dbReference type="SAM" id="SignalP"/>
    </source>
</evidence>
<feature type="signal peptide" evidence="1">
    <location>
        <begin position="1"/>
        <end position="18"/>
    </location>
</feature>
<dbReference type="Proteomes" id="UP000199598">
    <property type="component" value="Unassembled WGS sequence"/>
</dbReference>
<dbReference type="RefSeq" id="WP_063294172.1">
    <property type="nucleotide sequence ID" value="NZ_FOSK01000001.1"/>
</dbReference>
<dbReference type="EMBL" id="FOSK01000001">
    <property type="protein sequence ID" value="SFK01228.1"/>
    <property type="molecule type" value="Genomic_DNA"/>
</dbReference>
<feature type="chain" id="PRO_5046724759" description="Lipoprotein" evidence="1">
    <location>
        <begin position="19"/>
        <end position="151"/>
    </location>
</feature>
<comment type="caution">
    <text evidence="2">The sequence shown here is derived from an EMBL/GenBank/DDBJ whole genome shotgun (WGS) entry which is preliminary data.</text>
</comment>
<accession>A0A1I3W0U3</accession>
<gene>
    <name evidence="2" type="ORF">SAMN04488518_101755</name>
</gene>
<evidence type="ECO:0008006" key="4">
    <source>
        <dbReference type="Google" id="ProtNLM"/>
    </source>
</evidence>
<name>A0A1I3W0U3_9HYPH</name>
<reference evidence="2 3" key="1">
    <citation type="submission" date="2016-10" db="EMBL/GenBank/DDBJ databases">
        <authorList>
            <person name="Varghese N."/>
            <person name="Submissions S."/>
        </authorList>
    </citation>
    <scope>NUCLEOTIDE SEQUENCE [LARGE SCALE GENOMIC DNA]</scope>
    <source>
        <strain evidence="2 3">DSM 16392</strain>
    </source>
</reference>
<dbReference type="PROSITE" id="PS51257">
    <property type="entry name" value="PROKAR_LIPOPROTEIN"/>
    <property type="match status" value="1"/>
</dbReference>
<protein>
    <recommendedName>
        <fullName evidence="4">Lipoprotein</fullName>
    </recommendedName>
</protein>
<sequence length="151" mass="15869">MKTIFKIGVCVAAVAVLAGCQSTTTGQGRVVSKDGKNSQSVTFQVTEEFLDDGAASAVATLSSGEFFTGKLVTEKKQTESVEDGFFYDDDDDDFFSSSSSTTYNSRAKGVLFSAARSMQCQITLSNPSSGFSDGGVGECKISTGETVPVQF</sequence>